<proteinExistence type="predicted"/>
<sequence length="293" mass="32251">MTLSAENVQTSSRANFLCLGLDLNFHFCIDAIPLRFILVGGVIRVESEVVEFTDCHELGVSTEHDVSSTASHVGGNCDSTEAPGFRDNSSFSGVVLGVEHFVADAALRKSFGEHFALLDGHGSDEHRLALAVAGDDVFNDLAELCVNRSVDKIGLIFTNHWAVRWDGNNANLVSRGELSRFRFSGTRHSRQLLVEAEVVLKGDGSESLVFGLDLDALFCFDRLVNTFVVATTGEDSTGVFVDNEDLAVHDHVILVATEKFFRLQRVVEERNERRVDRLVEVVDSEVILDLLNS</sequence>
<organism evidence="1">
    <name type="scientific">freshwater metagenome</name>
    <dbReference type="NCBI Taxonomy" id="449393"/>
    <lineage>
        <taxon>unclassified sequences</taxon>
        <taxon>metagenomes</taxon>
        <taxon>ecological metagenomes</taxon>
    </lineage>
</organism>
<dbReference type="EMBL" id="CAEZUE010000013">
    <property type="protein sequence ID" value="CAB4585781.1"/>
    <property type="molecule type" value="Genomic_DNA"/>
</dbReference>
<accession>A0A6J6FAA7</accession>
<reference evidence="1" key="1">
    <citation type="submission" date="2020-05" db="EMBL/GenBank/DDBJ databases">
        <authorList>
            <person name="Chiriac C."/>
            <person name="Salcher M."/>
            <person name="Ghai R."/>
            <person name="Kavagutti S V."/>
        </authorList>
    </citation>
    <scope>NUCLEOTIDE SEQUENCE</scope>
</reference>
<dbReference type="AlphaFoldDB" id="A0A6J6FAA7"/>
<name>A0A6J6FAA7_9ZZZZ</name>
<protein>
    <submittedName>
        <fullName evidence="1">Unannotated protein</fullName>
    </submittedName>
</protein>
<gene>
    <name evidence="1" type="ORF">UFOPK1788_00210</name>
</gene>
<evidence type="ECO:0000313" key="1">
    <source>
        <dbReference type="EMBL" id="CAB4585781.1"/>
    </source>
</evidence>